<proteinExistence type="predicted"/>
<dbReference type="PROSITE" id="PS00518">
    <property type="entry name" value="ZF_RING_1"/>
    <property type="match status" value="1"/>
</dbReference>
<evidence type="ECO:0000256" key="4">
    <source>
        <dbReference type="PROSITE-ProRule" id="PRU00175"/>
    </source>
</evidence>
<accession>A0A3L6SVP6</accession>
<gene>
    <name evidence="7" type="ORF">C2845_PM05G02530</name>
</gene>
<feature type="region of interest" description="Disordered" evidence="5">
    <location>
        <begin position="180"/>
        <end position="221"/>
    </location>
</feature>
<feature type="compositionally biased region" description="Gly residues" evidence="5">
    <location>
        <begin position="143"/>
        <end position="153"/>
    </location>
</feature>
<evidence type="ECO:0000256" key="5">
    <source>
        <dbReference type="SAM" id="MobiDB-lite"/>
    </source>
</evidence>
<reference evidence="8" key="1">
    <citation type="journal article" date="2019" name="Nat. Commun.">
        <title>The genome of broomcorn millet.</title>
        <authorList>
            <person name="Zou C."/>
            <person name="Miki D."/>
            <person name="Li D."/>
            <person name="Tang Q."/>
            <person name="Xiao L."/>
            <person name="Rajput S."/>
            <person name="Deng P."/>
            <person name="Jia W."/>
            <person name="Huang R."/>
            <person name="Zhang M."/>
            <person name="Sun Y."/>
            <person name="Hu J."/>
            <person name="Fu X."/>
            <person name="Schnable P.S."/>
            <person name="Li F."/>
            <person name="Zhang H."/>
            <person name="Feng B."/>
            <person name="Zhu X."/>
            <person name="Liu R."/>
            <person name="Schnable J.C."/>
            <person name="Zhu J.-K."/>
            <person name="Zhang H."/>
        </authorList>
    </citation>
    <scope>NUCLEOTIDE SEQUENCE [LARGE SCALE GENOMIC DNA]</scope>
</reference>
<dbReference type="PROSITE" id="PS50089">
    <property type="entry name" value="ZF_RING_2"/>
    <property type="match status" value="1"/>
</dbReference>
<feature type="compositionally biased region" description="Basic and acidic residues" evidence="5">
    <location>
        <begin position="467"/>
        <end position="490"/>
    </location>
</feature>
<dbReference type="InterPro" id="IPR044807">
    <property type="entry name" value="DRIP1-like"/>
</dbReference>
<dbReference type="OrthoDB" id="1305878at2759"/>
<dbReference type="GO" id="GO:0008270">
    <property type="term" value="F:zinc ion binding"/>
    <property type="evidence" value="ECO:0007669"/>
    <property type="project" value="UniProtKB-KW"/>
</dbReference>
<protein>
    <submittedName>
        <fullName evidence="7">E3 ubiquitin protein ligase DRIP2-like</fullName>
    </submittedName>
</protein>
<evidence type="ECO:0000313" key="8">
    <source>
        <dbReference type="Proteomes" id="UP000275267"/>
    </source>
</evidence>
<feature type="compositionally biased region" description="Basic and acidic residues" evidence="5">
    <location>
        <begin position="413"/>
        <end position="425"/>
    </location>
</feature>
<feature type="compositionally biased region" description="Polar residues" evidence="5">
    <location>
        <begin position="58"/>
        <end position="71"/>
    </location>
</feature>
<evidence type="ECO:0000259" key="6">
    <source>
        <dbReference type="PROSITE" id="PS50089"/>
    </source>
</evidence>
<dbReference type="Pfam" id="PF13923">
    <property type="entry name" value="zf-C3HC4_2"/>
    <property type="match status" value="1"/>
</dbReference>
<feature type="compositionally biased region" description="Basic and acidic residues" evidence="5">
    <location>
        <begin position="371"/>
        <end position="384"/>
    </location>
</feature>
<feature type="compositionally biased region" description="Basic residues" evidence="5">
    <location>
        <begin position="496"/>
        <end position="508"/>
    </location>
</feature>
<dbReference type="AlphaFoldDB" id="A0A3L6SVP6"/>
<comment type="caution">
    <text evidence="7">The sequence shown here is derived from an EMBL/GenBank/DDBJ whole genome shotgun (WGS) entry which is preliminary data.</text>
</comment>
<evidence type="ECO:0000256" key="2">
    <source>
        <dbReference type="ARBA" id="ARBA00022771"/>
    </source>
</evidence>
<dbReference type="Gene3D" id="3.30.40.10">
    <property type="entry name" value="Zinc/RING finger domain, C3HC4 (zinc finger)"/>
    <property type="match status" value="1"/>
</dbReference>
<dbReference type="InterPro" id="IPR013083">
    <property type="entry name" value="Znf_RING/FYVE/PHD"/>
</dbReference>
<dbReference type="PANTHER" id="PTHR46293">
    <property type="entry name" value="E3 UBIQUITIN PROTEIN LIGASE DRIP1"/>
    <property type="match status" value="1"/>
</dbReference>
<evidence type="ECO:0000256" key="3">
    <source>
        <dbReference type="ARBA" id="ARBA00022833"/>
    </source>
</evidence>
<evidence type="ECO:0000256" key="1">
    <source>
        <dbReference type="ARBA" id="ARBA00022723"/>
    </source>
</evidence>
<keyword evidence="3" id="KW-0862">Zinc</keyword>
<dbReference type="PANTHER" id="PTHR46293:SF5">
    <property type="entry name" value="OS12G0600200 PROTEIN"/>
    <property type="match status" value="1"/>
</dbReference>
<dbReference type="Proteomes" id="UP000275267">
    <property type="component" value="Unassembled WGS sequence"/>
</dbReference>
<dbReference type="EMBL" id="PQIB02000003">
    <property type="protein sequence ID" value="RLN28387.1"/>
    <property type="molecule type" value="Genomic_DNA"/>
</dbReference>
<evidence type="ECO:0000313" key="7">
    <source>
        <dbReference type="EMBL" id="RLN28387.1"/>
    </source>
</evidence>
<keyword evidence="2 4" id="KW-0863">Zinc-finger</keyword>
<dbReference type="SMART" id="SM00184">
    <property type="entry name" value="RING"/>
    <property type="match status" value="1"/>
</dbReference>
<name>A0A3L6SVP6_PANMI</name>
<keyword evidence="1" id="KW-0479">Metal-binding</keyword>
<feature type="compositionally biased region" description="Basic residues" evidence="5">
    <location>
        <begin position="72"/>
        <end position="81"/>
    </location>
</feature>
<dbReference type="GO" id="GO:0004842">
    <property type="term" value="F:ubiquitin-protein transferase activity"/>
    <property type="evidence" value="ECO:0007669"/>
    <property type="project" value="InterPro"/>
</dbReference>
<feature type="region of interest" description="Disordered" evidence="5">
    <location>
        <begin position="369"/>
        <end position="425"/>
    </location>
</feature>
<keyword evidence="8" id="KW-1185">Reference proteome</keyword>
<feature type="region of interest" description="Disordered" evidence="5">
    <location>
        <begin position="55"/>
        <end position="165"/>
    </location>
</feature>
<feature type="region of interest" description="Disordered" evidence="5">
    <location>
        <begin position="441"/>
        <end position="515"/>
    </location>
</feature>
<feature type="compositionally biased region" description="Polar residues" evidence="5">
    <location>
        <begin position="385"/>
        <end position="412"/>
    </location>
</feature>
<feature type="domain" description="RING-type" evidence="6">
    <location>
        <begin position="238"/>
        <end position="279"/>
    </location>
</feature>
<sequence>MGEAWQSGCRTWTVWDWMLSTRPVSDGSATDRIGGRAIFGCTAAALLRLCSSDAHPNASLQPQHSTAQRRGSSTHRARINHPRCGAAGLPRTWGSKARRGGGGGGARGEERAGRRSGGGRRQRLAERGGHATAHGGRRWRDCGGAGDGDGVGSYGRTARPSVTKGTVRIPSVRLVCGVEGRRDGGGLDEADGEGEEGEQEEDKGGRGGGRPRRRRGGAGGDGAVVMVKRELLARCMTCPLCRRLLRDATTISECLHTFCRKCIYKKLNDEDLDHCPECKIDLGCTPAEKLRADHNIQDVRSKVFPFKRKKINAEEAESPITLPIKRKERSISSLVVNTPRITPAGSTGRRTRAITRKAAALRGLGPIIVDPLKKDSDNSNKKTENSSLLDSLSKVPQTRRQVLSNGDTSSHPSGKDKAGDSKDLDKAELWKPLNYLVEAASKTKPRTSAQSPAFKGDKPSESPSSEHSSRTKAREPPQKSKVEDDKKDDPEPIVLLRKKGPGRKRKHPLPSANAASSAAAIQIGKKFIPIWFSLIASFDQKGDPPLPQIPAHYLRIKDGSIPASSIQKYIMQKLSLLSESEVEISCCGQSVNPAQPVRNLVDRWLRVGPARPLQTVIGSSGGDYVMVISYGRPSSDKVALPPGKVTKDKRV</sequence>
<dbReference type="SUPFAM" id="SSF57850">
    <property type="entry name" value="RING/U-box"/>
    <property type="match status" value="1"/>
</dbReference>
<dbReference type="InterPro" id="IPR017907">
    <property type="entry name" value="Znf_RING_CS"/>
</dbReference>
<dbReference type="STRING" id="4540.A0A3L6SVP6"/>
<feature type="compositionally biased region" description="Acidic residues" evidence="5">
    <location>
        <begin position="186"/>
        <end position="201"/>
    </location>
</feature>
<dbReference type="InterPro" id="IPR001841">
    <property type="entry name" value="Znf_RING"/>
</dbReference>
<organism evidence="7 8">
    <name type="scientific">Panicum miliaceum</name>
    <name type="common">Proso millet</name>
    <name type="synonym">Broomcorn millet</name>
    <dbReference type="NCBI Taxonomy" id="4540"/>
    <lineage>
        <taxon>Eukaryota</taxon>
        <taxon>Viridiplantae</taxon>
        <taxon>Streptophyta</taxon>
        <taxon>Embryophyta</taxon>
        <taxon>Tracheophyta</taxon>
        <taxon>Spermatophyta</taxon>
        <taxon>Magnoliopsida</taxon>
        <taxon>Liliopsida</taxon>
        <taxon>Poales</taxon>
        <taxon>Poaceae</taxon>
        <taxon>PACMAD clade</taxon>
        <taxon>Panicoideae</taxon>
        <taxon>Panicodae</taxon>
        <taxon>Paniceae</taxon>
        <taxon>Panicinae</taxon>
        <taxon>Panicum</taxon>
        <taxon>Panicum sect. Panicum</taxon>
    </lineage>
</organism>